<dbReference type="EMBL" id="BAABLO010000004">
    <property type="protein sequence ID" value="GAA4718917.1"/>
    <property type="molecule type" value="Genomic_DNA"/>
</dbReference>
<dbReference type="Proteomes" id="UP001500556">
    <property type="component" value="Unassembled WGS sequence"/>
</dbReference>
<evidence type="ECO:0008006" key="3">
    <source>
        <dbReference type="Google" id="ProtNLM"/>
    </source>
</evidence>
<protein>
    <recommendedName>
        <fullName evidence="3">ABC transporter domain-containing protein</fullName>
    </recommendedName>
</protein>
<name>A0ABP8XZV5_9MICO</name>
<gene>
    <name evidence="1" type="ORF">GCM10025782_15280</name>
</gene>
<evidence type="ECO:0000313" key="1">
    <source>
        <dbReference type="EMBL" id="GAA4718917.1"/>
    </source>
</evidence>
<proteinExistence type="predicted"/>
<dbReference type="RefSeq" id="WP_345502267.1">
    <property type="nucleotide sequence ID" value="NZ_BAABLO010000004.1"/>
</dbReference>
<evidence type="ECO:0000313" key="2">
    <source>
        <dbReference type="Proteomes" id="UP001500556"/>
    </source>
</evidence>
<dbReference type="SUPFAM" id="SSF52540">
    <property type="entry name" value="P-loop containing nucleoside triphosphate hydrolases"/>
    <property type="match status" value="1"/>
</dbReference>
<dbReference type="Gene3D" id="3.40.50.300">
    <property type="entry name" value="P-loop containing nucleotide triphosphate hydrolases"/>
    <property type="match status" value="1"/>
</dbReference>
<sequence>MELTADHVSVAGLHGPLLLPTSLTAVPGRVTLVAGDPGPGHVALALALGGRAPLAEGEVRLDGDPGEELRRRHVALVDVPDVTAPEDAVSVRSAVAEQLALAGRPASRAATRAFLEGHGVQDGRGRFEGLAPSERTLLLMDVAASRAVTRVLVVAAPDRFGGHPGSWYLAAERLAAEGLTVVALVTHPTARQLAVPSATFELGVAR</sequence>
<comment type="caution">
    <text evidence="1">The sequence shown here is derived from an EMBL/GenBank/DDBJ whole genome shotgun (WGS) entry which is preliminary data.</text>
</comment>
<accession>A0ABP8XZV5</accession>
<dbReference type="InterPro" id="IPR027417">
    <property type="entry name" value="P-loop_NTPase"/>
</dbReference>
<keyword evidence="2" id="KW-1185">Reference proteome</keyword>
<reference evidence="2" key="1">
    <citation type="journal article" date="2019" name="Int. J. Syst. Evol. Microbiol.">
        <title>The Global Catalogue of Microorganisms (GCM) 10K type strain sequencing project: providing services to taxonomists for standard genome sequencing and annotation.</title>
        <authorList>
            <consortium name="The Broad Institute Genomics Platform"/>
            <consortium name="The Broad Institute Genome Sequencing Center for Infectious Disease"/>
            <person name="Wu L."/>
            <person name="Ma J."/>
        </authorList>
    </citation>
    <scope>NUCLEOTIDE SEQUENCE [LARGE SCALE GENOMIC DNA]</scope>
    <source>
        <strain evidence="2">JCM 18961</strain>
    </source>
</reference>
<organism evidence="1 2">
    <name type="scientific">Pedococcus ginsenosidimutans</name>
    <dbReference type="NCBI Taxonomy" id="490570"/>
    <lineage>
        <taxon>Bacteria</taxon>
        <taxon>Bacillati</taxon>
        <taxon>Actinomycetota</taxon>
        <taxon>Actinomycetes</taxon>
        <taxon>Micrococcales</taxon>
        <taxon>Intrasporangiaceae</taxon>
        <taxon>Pedococcus</taxon>
    </lineage>
</organism>